<reference evidence="1 2" key="1">
    <citation type="journal article" date="2015" name="Proc. Natl. Acad. Sci. U.S.A.">
        <title>The resurrection genome of Boea hygrometrica: A blueprint for survival of dehydration.</title>
        <authorList>
            <person name="Xiao L."/>
            <person name="Yang G."/>
            <person name="Zhang L."/>
            <person name="Yang X."/>
            <person name="Zhao S."/>
            <person name="Ji Z."/>
            <person name="Zhou Q."/>
            <person name="Hu M."/>
            <person name="Wang Y."/>
            <person name="Chen M."/>
            <person name="Xu Y."/>
            <person name="Jin H."/>
            <person name="Xiao X."/>
            <person name="Hu G."/>
            <person name="Bao F."/>
            <person name="Hu Y."/>
            <person name="Wan P."/>
            <person name="Li L."/>
            <person name="Deng X."/>
            <person name="Kuang T."/>
            <person name="Xiang C."/>
            <person name="Zhu J.K."/>
            <person name="Oliver M.J."/>
            <person name="He Y."/>
        </authorList>
    </citation>
    <scope>NUCLEOTIDE SEQUENCE [LARGE SCALE GENOMIC DNA]</scope>
    <source>
        <strain evidence="2">cv. XS01</strain>
    </source>
</reference>
<dbReference type="Proteomes" id="UP000250235">
    <property type="component" value="Unassembled WGS sequence"/>
</dbReference>
<sequence length="345" mass="38671">MWILVPAGGFACVCLLVVQQKQMSTWVNFPVARRGNVVVSLLRLGVQLRVIFAAVACCWYFARASDWMTLLPESSGFLAVLIVAQYKPFVPYPLNPRALFSRELFRRIPVISSGCFARARLLPESSGFVAVLIVAKYKVFMLVFQHVAYTHGNPGSTAGRGFNPAGGAPGDISDRRLYIQMMNIEIKCEAQNRNTEKVPCAKVESLYTHVAAGTVLSTQISRSDQRPLESAVELAMETSRVDSVVRNQARRPKLNQLEHINLADDEDQLQALKRKVNQLGATVHQQMLLEIAIAKRCRLHKLIRQHFALALKIQQEDVAMEMTSRRKEISSYEVVDPSEVEEGEM</sequence>
<proteinExistence type="predicted"/>
<evidence type="ECO:0000313" key="1">
    <source>
        <dbReference type="EMBL" id="KZV56804.1"/>
    </source>
</evidence>
<name>A0A2Z7DBZ2_9LAMI</name>
<dbReference type="EMBL" id="KQ987782">
    <property type="protein sequence ID" value="KZV56804.1"/>
    <property type="molecule type" value="Genomic_DNA"/>
</dbReference>
<evidence type="ECO:0000313" key="2">
    <source>
        <dbReference type="Proteomes" id="UP000250235"/>
    </source>
</evidence>
<protein>
    <submittedName>
        <fullName evidence="1">Protein TONSOKU-like</fullName>
    </submittedName>
</protein>
<accession>A0A2Z7DBZ2</accession>
<gene>
    <name evidence="1" type="ORF">F511_35519</name>
</gene>
<keyword evidence="2" id="KW-1185">Reference proteome</keyword>
<dbReference type="AlphaFoldDB" id="A0A2Z7DBZ2"/>
<organism evidence="1 2">
    <name type="scientific">Dorcoceras hygrometricum</name>
    <dbReference type="NCBI Taxonomy" id="472368"/>
    <lineage>
        <taxon>Eukaryota</taxon>
        <taxon>Viridiplantae</taxon>
        <taxon>Streptophyta</taxon>
        <taxon>Embryophyta</taxon>
        <taxon>Tracheophyta</taxon>
        <taxon>Spermatophyta</taxon>
        <taxon>Magnoliopsida</taxon>
        <taxon>eudicotyledons</taxon>
        <taxon>Gunneridae</taxon>
        <taxon>Pentapetalae</taxon>
        <taxon>asterids</taxon>
        <taxon>lamiids</taxon>
        <taxon>Lamiales</taxon>
        <taxon>Gesneriaceae</taxon>
        <taxon>Didymocarpoideae</taxon>
        <taxon>Trichosporeae</taxon>
        <taxon>Loxocarpinae</taxon>
        <taxon>Dorcoceras</taxon>
    </lineage>
</organism>